<feature type="transmembrane region" description="Helical" evidence="7">
    <location>
        <begin position="28"/>
        <end position="47"/>
    </location>
</feature>
<keyword evidence="4 7" id="KW-0812">Transmembrane</keyword>
<evidence type="ECO:0000259" key="8">
    <source>
        <dbReference type="PROSITE" id="PS50850"/>
    </source>
</evidence>
<dbReference type="GO" id="GO:0022857">
    <property type="term" value="F:transmembrane transporter activity"/>
    <property type="evidence" value="ECO:0007669"/>
    <property type="project" value="InterPro"/>
</dbReference>
<evidence type="ECO:0000256" key="5">
    <source>
        <dbReference type="ARBA" id="ARBA00022989"/>
    </source>
</evidence>
<reference evidence="9" key="1">
    <citation type="submission" date="2019-08" db="EMBL/GenBank/DDBJ databases">
        <authorList>
            <person name="Kucharzyk K."/>
            <person name="Murdoch R.W."/>
            <person name="Higgins S."/>
            <person name="Loffler F."/>
        </authorList>
    </citation>
    <scope>NUCLEOTIDE SEQUENCE</scope>
</reference>
<organism evidence="9">
    <name type="scientific">bioreactor metagenome</name>
    <dbReference type="NCBI Taxonomy" id="1076179"/>
    <lineage>
        <taxon>unclassified sequences</taxon>
        <taxon>metagenomes</taxon>
        <taxon>ecological metagenomes</taxon>
    </lineage>
</organism>
<dbReference type="Pfam" id="PF07690">
    <property type="entry name" value="MFS_1"/>
    <property type="match status" value="1"/>
</dbReference>
<dbReference type="AlphaFoldDB" id="A0A645GWS2"/>
<evidence type="ECO:0000256" key="3">
    <source>
        <dbReference type="ARBA" id="ARBA00022475"/>
    </source>
</evidence>
<protein>
    <recommendedName>
        <fullName evidence="8">Major facilitator superfamily (MFS) profile domain-containing protein</fullName>
    </recommendedName>
</protein>
<feature type="transmembrane region" description="Helical" evidence="7">
    <location>
        <begin position="118"/>
        <end position="140"/>
    </location>
</feature>
<evidence type="ECO:0000256" key="1">
    <source>
        <dbReference type="ARBA" id="ARBA00004651"/>
    </source>
</evidence>
<gene>
    <name evidence="9" type="ORF">SDC9_177682</name>
</gene>
<evidence type="ECO:0000313" key="9">
    <source>
        <dbReference type="EMBL" id="MPN30219.1"/>
    </source>
</evidence>
<dbReference type="InterPro" id="IPR011701">
    <property type="entry name" value="MFS"/>
</dbReference>
<keyword evidence="3" id="KW-1003">Cell membrane</keyword>
<dbReference type="PANTHER" id="PTHR23517">
    <property type="entry name" value="RESISTANCE PROTEIN MDTM, PUTATIVE-RELATED-RELATED"/>
    <property type="match status" value="1"/>
</dbReference>
<accession>A0A645GWS2</accession>
<keyword evidence="6 7" id="KW-0472">Membrane</keyword>
<comment type="caution">
    <text evidence="9">The sequence shown here is derived from an EMBL/GenBank/DDBJ whole genome shotgun (WGS) entry which is preliminary data.</text>
</comment>
<proteinExistence type="predicted"/>
<evidence type="ECO:0000256" key="4">
    <source>
        <dbReference type="ARBA" id="ARBA00022692"/>
    </source>
</evidence>
<feature type="transmembrane region" description="Helical" evidence="7">
    <location>
        <begin position="59"/>
        <end position="77"/>
    </location>
</feature>
<dbReference type="GO" id="GO:0005886">
    <property type="term" value="C:plasma membrane"/>
    <property type="evidence" value="ECO:0007669"/>
    <property type="project" value="UniProtKB-SubCell"/>
</dbReference>
<dbReference type="InterPro" id="IPR050171">
    <property type="entry name" value="MFS_Transporters"/>
</dbReference>
<dbReference type="InterPro" id="IPR020846">
    <property type="entry name" value="MFS_dom"/>
</dbReference>
<dbReference type="EMBL" id="VSSQ01081264">
    <property type="protein sequence ID" value="MPN30219.1"/>
    <property type="molecule type" value="Genomic_DNA"/>
</dbReference>
<feature type="domain" description="Major facilitator superfamily (MFS) profile" evidence="8">
    <location>
        <begin position="1"/>
        <end position="185"/>
    </location>
</feature>
<name>A0A645GWS2_9ZZZZ</name>
<evidence type="ECO:0000256" key="6">
    <source>
        <dbReference type="ARBA" id="ARBA00023136"/>
    </source>
</evidence>
<feature type="transmembrane region" description="Helical" evidence="7">
    <location>
        <begin position="146"/>
        <end position="166"/>
    </location>
</feature>
<comment type="subcellular location">
    <subcellularLocation>
        <location evidence="1">Cell membrane</location>
        <topology evidence="1">Multi-pass membrane protein</topology>
    </subcellularLocation>
</comment>
<dbReference type="PANTHER" id="PTHR23517:SF3">
    <property type="entry name" value="INTEGRAL MEMBRANE TRANSPORT PROTEIN"/>
    <property type="match status" value="1"/>
</dbReference>
<keyword evidence="2" id="KW-0813">Transport</keyword>
<dbReference type="InterPro" id="IPR036259">
    <property type="entry name" value="MFS_trans_sf"/>
</dbReference>
<sequence>MVMGVVYTQMYSTLSVFMRDERGIDPQGYGMLLSVSAVLVIFTQFWVTRKTEKLPPMTMMAFGTFFYMLGFTMFGFIHPLWLFMVAILIITVGEMIVVPTGQALVARFAPEDMRGRYMATYGLAWTIPQAIGPSAAGLIMDNFDPNWVWYLGGILCLVAIFGFLLLTRHVPAAKAEEPESTAQPA</sequence>
<keyword evidence="5 7" id="KW-1133">Transmembrane helix</keyword>
<evidence type="ECO:0000256" key="7">
    <source>
        <dbReference type="SAM" id="Phobius"/>
    </source>
</evidence>
<dbReference type="Gene3D" id="1.20.1250.20">
    <property type="entry name" value="MFS general substrate transporter like domains"/>
    <property type="match status" value="1"/>
</dbReference>
<dbReference type="PROSITE" id="PS50850">
    <property type="entry name" value="MFS"/>
    <property type="match status" value="1"/>
</dbReference>
<dbReference type="SUPFAM" id="SSF103473">
    <property type="entry name" value="MFS general substrate transporter"/>
    <property type="match status" value="1"/>
</dbReference>
<feature type="transmembrane region" description="Helical" evidence="7">
    <location>
        <begin position="83"/>
        <end position="106"/>
    </location>
</feature>
<evidence type="ECO:0000256" key="2">
    <source>
        <dbReference type="ARBA" id="ARBA00022448"/>
    </source>
</evidence>